<keyword evidence="6 9" id="KW-1133">Transmembrane helix</keyword>
<dbReference type="PANTHER" id="PTHR33778">
    <property type="entry name" value="PROTEIN MGTC"/>
    <property type="match status" value="1"/>
</dbReference>
<dbReference type="InterPro" id="IPR003416">
    <property type="entry name" value="MgtC/SapB/SrpB/YhiD_fam"/>
</dbReference>
<evidence type="ECO:0000256" key="4">
    <source>
        <dbReference type="ARBA" id="ARBA00022475"/>
    </source>
</evidence>
<protein>
    <recommendedName>
        <fullName evidence="3">Protein MgtC</fullName>
    </recommendedName>
</protein>
<dbReference type="Gene3D" id="3.30.70.260">
    <property type="match status" value="1"/>
</dbReference>
<reference evidence="12 13" key="1">
    <citation type="submission" date="2020-03" db="EMBL/GenBank/DDBJ databases">
        <title>Genomic Encyclopedia of Type Strains, Phase IV (KMG-IV): sequencing the most valuable type-strain genomes for metagenomic binning, comparative biology and taxonomic classification.</title>
        <authorList>
            <person name="Goeker M."/>
        </authorList>
    </citation>
    <scope>NUCLEOTIDE SEQUENCE [LARGE SCALE GENOMIC DNA]</scope>
    <source>
        <strain evidence="12 13">DSM 5718</strain>
    </source>
</reference>
<dbReference type="AlphaFoldDB" id="A0A846MQ80"/>
<dbReference type="EMBL" id="JAASRN010000001">
    <property type="protein sequence ID" value="NIK73591.1"/>
    <property type="molecule type" value="Genomic_DNA"/>
</dbReference>
<comment type="subcellular location">
    <subcellularLocation>
        <location evidence="1">Cell membrane</location>
        <topology evidence="1">Multi-pass membrane protein</topology>
    </subcellularLocation>
</comment>
<dbReference type="Pfam" id="PF02308">
    <property type="entry name" value="MgtC"/>
    <property type="match status" value="1"/>
</dbReference>
<sequence>MTVLDFTTRLSLALILGVAIGFERQWRQKSAGLRTNTLVSLGSAAFTLISFALTSTVDADGVYRGDATRVVGQIVSGIGFLGAGVILRDGLSIQGLNTAATIWCSAAVGALAGVGLFAEATIVAVAVILTHLLLRPLGIKLGKLTFKKEEGGTFYYCFKIRCKEQVENHLRVLILNALKNDNHLQLRSLKSSDNGNPAYTYIEAEILANGKHDNEMEKLAALLTLEYGVTQVSWEINGQQND</sequence>
<gene>
    <name evidence="12" type="ORF">FHS56_001077</name>
</gene>
<dbReference type="Pfam" id="PF21770">
    <property type="entry name" value="MgtC_SapB_C"/>
    <property type="match status" value="1"/>
</dbReference>
<comment type="similarity">
    <text evidence="2">Belongs to the MgtC/SapB family.</text>
</comment>
<feature type="transmembrane region" description="Helical" evidence="9">
    <location>
        <begin position="35"/>
        <end position="55"/>
    </location>
</feature>
<feature type="domain" description="MgtC/SapB/SrpB/YhiD N-terminal" evidence="10">
    <location>
        <begin position="10"/>
        <end position="137"/>
    </location>
</feature>
<organism evidence="12 13">
    <name type="scientific">Thermonema lapsum</name>
    <dbReference type="NCBI Taxonomy" id="28195"/>
    <lineage>
        <taxon>Bacteria</taxon>
        <taxon>Pseudomonadati</taxon>
        <taxon>Bacteroidota</taxon>
        <taxon>Cytophagia</taxon>
        <taxon>Cytophagales</taxon>
        <taxon>Thermonemataceae</taxon>
        <taxon>Thermonema</taxon>
    </lineage>
</organism>
<keyword evidence="4" id="KW-1003">Cell membrane</keyword>
<comment type="function">
    <text evidence="8">Virulence factor required for growth in low Mg(2+) medium and for intramacrophage survival. May be involved in regulating membrane potential by activating Na(+)/K(+)-ATPase.</text>
</comment>
<accession>A0A846MQ80</accession>
<dbReference type="GO" id="GO:0005886">
    <property type="term" value="C:plasma membrane"/>
    <property type="evidence" value="ECO:0007669"/>
    <property type="project" value="UniProtKB-SubCell"/>
</dbReference>
<dbReference type="InterPro" id="IPR049177">
    <property type="entry name" value="MgtC_SapB_SrpB_YhiD_N"/>
</dbReference>
<evidence type="ECO:0000259" key="11">
    <source>
        <dbReference type="Pfam" id="PF21770"/>
    </source>
</evidence>
<dbReference type="Proteomes" id="UP000537126">
    <property type="component" value="Unassembled WGS sequence"/>
</dbReference>
<evidence type="ECO:0000256" key="6">
    <source>
        <dbReference type="ARBA" id="ARBA00022989"/>
    </source>
</evidence>
<dbReference type="InterPro" id="IPR048640">
    <property type="entry name" value="MgtC-like_C"/>
</dbReference>
<keyword evidence="5 9" id="KW-0812">Transmembrane</keyword>
<evidence type="ECO:0000256" key="8">
    <source>
        <dbReference type="ARBA" id="ARBA00025369"/>
    </source>
</evidence>
<keyword evidence="7 9" id="KW-0472">Membrane</keyword>
<evidence type="ECO:0000256" key="7">
    <source>
        <dbReference type="ARBA" id="ARBA00023136"/>
    </source>
</evidence>
<feature type="transmembrane region" description="Helical" evidence="9">
    <location>
        <begin position="67"/>
        <end position="87"/>
    </location>
</feature>
<dbReference type="RefSeq" id="WP_166918811.1">
    <property type="nucleotide sequence ID" value="NZ_JAASRN010000001.1"/>
</dbReference>
<evidence type="ECO:0000259" key="10">
    <source>
        <dbReference type="Pfam" id="PF02308"/>
    </source>
</evidence>
<evidence type="ECO:0000313" key="12">
    <source>
        <dbReference type="EMBL" id="NIK73591.1"/>
    </source>
</evidence>
<comment type="caution">
    <text evidence="12">The sequence shown here is derived from an EMBL/GenBank/DDBJ whole genome shotgun (WGS) entry which is preliminary data.</text>
</comment>
<dbReference type="PRINTS" id="PR01837">
    <property type="entry name" value="MGTCSAPBPROT"/>
</dbReference>
<evidence type="ECO:0000256" key="9">
    <source>
        <dbReference type="SAM" id="Phobius"/>
    </source>
</evidence>
<evidence type="ECO:0000256" key="1">
    <source>
        <dbReference type="ARBA" id="ARBA00004651"/>
    </source>
</evidence>
<feature type="domain" description="MgtC-like C-terminal" evidence="11">
    <location>
        <begin position="156"/>
        <end position="234"/>
    </location>
</feature>
<evidence type="ECO:0000256" key="3">
    <source>
        <dbReference type="ARBA" id="ARBA00013833"/>
    </source>
</evidence>
<evidence type="ECO:0000256" key="5">
    <source>
        <dbReference type="ARBA" id="ARBA00022692"/>
    </source>
</evidence>
<keyword evidence="13" id="KW-1185">Reference proteome</keyword>
<evidence type="ECO:0000256" key="2">
    <source>
        <dbReference type="ARBA" id="ARBA00009298"/>
    </source>
</evidence>
<evidence type="ECO:0000313" key="13">
    <source>
        <dbReference type="Proteomes" id="UP000537126"/>
    </source>
</evidence>
<dbReference type="PANTHER" id="PTHR33778:SF3">
    <property type="entry name" value="PROTEIN MGTC"/>
    <property type="match status" value="1"/>
</dbReference>
<proteinExistence type="inferred from homology"/>
<name>A0A846MQ80_9BACT</name>